<feature type="compositionally biased region" description="Acidic residues" evidence="3">
    <location>
        <begin position="324"/>
        <end position="335"/>
    </location>
</feature>
<comment type="subcellular location">
    <subcellularLocation>
        <location evidence="1">Nucleus</location>
    </subcellularLocation>
</comment>
<sequence>MGRRSINTTKSGKYMNPTDQARKEARKKELKKNKKQRQMVRAAVLKGKDPAQILEEMEKIDEMEYNVLQPSPLNEKVLREKRKKLKETFDRVMRLYHNDDPELWAELKRKENEYEKRRLKKQQYYESVKHAQTVQVDEIPLPQLPTGPGAQFPIPGRIPIPAALPVPPFIPGQPPGILKKPTEKQPVIPKPEEKPPEVKKKEPPGCPPGPPPDLHEMSELDTDAEDDSPPPSKKSKSLRFADEYKDSRKSSRDNEGRKSPAKYSSSSESSDVVKPTSLQQRMLAISGQNIDEFMKEMENVQKKRDKDDDMDDDDDDKSTKSSSDDDDDASNDDSDSDKSDQSDHKEHKRTDIAPSIPLPPAPAPAPAPPLAPHSITLPSGPPPPPMGLPPAMLFRPPPPRAGIPGMAIRMPPGPPPGRPGMPGGPGGLPPRLGIRMPPGPPPGLPPSRLMHHHPKGQLGTQAKDSKGVTTITAKPQIRNLSADVTRFVPSALRVKREDYKKPKPNKPAQEVKKMEHNPGATKDDAYMQFMREMQGLL</sequence>
<feature type="compositionally biased region" description="Pro residues" evidence="3">
    <location>
        <begin position="379"/>
        <end position="388"/>
    </location>
</feature>
<evidence type="ECO:0000256" key="1">
    <source>
        <dbReference type="ARBA" id="ARBA00004123"/>
    </source>
</evidence>
<dbReference type="OMA" id="VMNPFGV"/>
<dbReference type="GO" id="GO:0006396">
    <property type="term" value="P:RNA processing"/>
    <property type="evidence" value="ECO:0007669"/>
    <property type="project" value="InterPro"/>
</dbReference>
<feature type="compositionally biased region" description="Pro residues" evidence="3">
    <location>
        <begin position="156"/>
        <end position="174"/>
    </location>
</feature>
<dbReference type="GO" id="GO:0005681">
    <property type="term" value="C:spliceosomal complex"/>
    <property type="evidence" value="ECO:0007669"/>
    <property type="project" value="TreeGrafter"/>
</dbReference>
<feature type="compositionally biased region" description="Basic and acidic residues" evidence="3">
    <location>
        <begin position="239"/>
        <end position="258"/>
    </location>
</feature>
<reference evidence="5 6" key="1">
    <citation type="submission" date="2020-11" db="EMBL/GenBank/DDBJ databases">
        <authorList>
            <person name="Wallbank WR R."/>
            <person name="Pardo Diaz C."/>
            <person name="Kozak K."/>
            <person name="Martin S."/>
            <person name="Jiggins C."/>
            <person name="Moest M."/>
            <person name="Warren A I."/>
            <person name="Generalovic N T."/>
            <person name="Byers J.R.P. K."/>
            <person name="Montejo-Kovacevich G."/>
            <person name="Yen C E."/>
        </authorList>
    </citation>
    <scope>NUCLEOTIDE SEQUENCE [LARGE SCALE GENOMIC DNA]</scope>
</reference>
<dbReference type="OrthoDB" id="10067323at2759"/>
<dbReference type="Proteomes" id="UP000594454">
    <property type="component" value="Chromosome 5"/>
</dbReference>
<dbReference type="InterPro" id="IPR019007">
    <property type="entry name" value="Wbp11/ELF5/Saf1_N"/>
</dbReference>
<dbReference type="InParanoid" id="A0A7R8V002"/>
<keyword evidence="2" id="KW-0539">Nucleus</keyword>
<feature type="compositionally biased region" description="Basic and acidic residues" evidence="3">
    <location>
        <begin position="509"/>
        <end position="523"/>
    </location>
</feature>
<feature type="region of interest" description="Disordered" evidence="3">
    <location>
        <begin position="1"/>
        <end position="40"/>
    </location>
</feature>
<feature type="region of interest" description="Disordered" evidence="3">
    <location>
        <begin position="498"/>
        <end position="523"/>
    </location>
</feature>
<evidence type="ECO:0000259" key="4">
    <source>
        <dbReference type="Pfam" id="PF09429"/>
    </source>
</evidence>
<feature type="compositionally biased region" description="Acidic residues" evidence="3">
    <location>
        <begin position="219"/>
        <end position="228"/>
    </location>
</feature>
<feature type="compositionally biased region" description="Basic and acidic residues" evidence="3">
    <location>
        <begin position="292"/>
        <end position="307"/>
    </location>
</feature>
<keyword evidence="6" id="KW-1185">Reference proteome</keyword>
<evidence type="ECO:0000313" key="6">
    <source>
        <dbReference type="Proteomes" id="UP000594454"/>
    </source>
</evidence>
<feature type="compositionally biased region" description="Polar residues" evidence="3">
    <location>
        <begin position="458"/>
        <end position="468"/>
    </location>
</feature>
<proteinExistence type="predicted"/>
<organism evidence="5 6">
    <name type="scientific">Hermetia illucens</name>
    <name type="common">Black soldier fly</name>
    <dbReference type="NCBI Taxonomy" id="343691"/>
    <lineage>
        <taxon>Eukaryota</taxon>
        <taxon>Metazoa</taxon>
        <taxon>Ecdysozoa</taxon>
        <taxon>Arthropoda</taxon>
        <taxon>Hexapoda</taxon>
        <taxon>Insecta</taxon>
        <taxon>Pterygota</taxon>
        <taxon>Neoptera</taxon>
        <taxon>Endopterygota</taxon>
        <taxon>Diptera</taxon>
        <taxon>Brachycera</taxon>
        <taxon>Stratiomyomorpha</taxon>
        <taxon>Stratiomyidae</taxon>
        <taxon>Hermetiinae</taxon>
        <taxon>Hermetia</taxon>
    </lineage>
</organism>
<name>A0A7R8V002_HERIL</name>
<feature type="compositionally biased region" description="Basic residues" evidence="3">
    <location>
        <begin position="28"/>
        <end position="38"/>
    </location>
</feature>
<feature type="compositionally biased region" description="Basic and acidic residues" evidence="3">
    <location>
        <begin position="190"/>
        <end position="203"/>
    </location>
</feature>
<evidence type="ECO:0000256" key="2">
    <source>
        <dbReference type="ARBA" id="ARBA00023242"/>
    </source>
</evidence>
<dbReference type="AlphaFoldDB" id="A0A7R8V002"/>
<dbReference type="EMBL" id="LR899013">
    <property type="protein sequence ID" value="CAD7090281.1"/>
    <property type="molecule type" value="Genomic_DNA"/>
</dbReference>
<feature type="domain" description="Wbp11/ELF5/Saf1 N-terminal" evidence="4">
    <location>
        <begin position="12"/>
        <end position="93"/>
    </location>
</feature>
<dbReference type="PANTHER" id="PTHR13361">
    <property type="entry name" value="WW DOMAIN-BINDING PROTEIN 11"/>
    <property type="match status" value="1"/>
</dbReference>
<accession>A0A7R8V002</accession>
<dbReference type="FunCoup" id="A0A7R8V002">
    <property type="interactions" value="2304"/>
</dbReference>
<dbReference type="PANTHER" id="PTHR13361:SF1">
    <property type="entry name" value="WW DOMAIN-BINDING PROTEIN 11"/>
    <property type="match status" value="1"/>
</dbReference>
<feature type="compositionally biased region" description="Polar residues" evidence="3">
    <location>
        <begin position="1"/>
        <end position="11"/>
    </location>
</feature>
<feature type="compositionally biased region" description="Pro residues" evidence="3">
    <location>
        <begin position="356"/>
        <end position="371"/>
    </location>
</feature>
<dbReference type="Pfam" id="PF09429">
    <property type="entry name" value="Wbp11"/>
    <property type="match status" value="1"/>
</dbReference>
<protein>
    <recommendedName>
        <fullName evidence="4">Wbp11/ELF5/Saf1 N-terminal domain-containing protein</fullName>
    </recommendedName>
</protein>
<evidence type="ECO:0000313" key="5">
    <source>
        <dbReference type="EMBL" id="CAD7090281.1"/>
    </source>
</evidence>
<gene>
    <name evidence="5" type="ORF">HERILL_LOCUS12775</name>
</gene>
<evidence type="ECO:0000256" key="3">
    <source>
        <dbReference type="SAM" id="MobiDB-lite"/>
    </source>
</evidence>
<feature type="region of interest" description="Disordered" evidence="3">
    <location>
        <begin position="139"/>
        <end position="468"/>
    </location>
</feature>
<feature type="compositionally biased region" description="Basic and acidic residues" evidence="3">
    <location>
        <begin position="336"/>
        <end position="351"/>
    </location>
</feature>